<feature type="compositionally biased region" description="Basic and acidic residues" evidence="1">
    <location>
        <begin position="211"/>
        <end position="246"/>
    </location>
</feature>
<gene>
    <name evidence="3" type="ORF">TKK_002522</name>
</gene>
<feature type="signal peptide" evidence="2">
    <location>
        <begin position="1"/>
        <end position="18"/>
    </location>
</feature>
<evidence type="ECO:0000256" key="1">
    <source>
        <dbReference type="SAM" id="MobiDB-lite"/>
    </source>
</evidence>
<dbReference type="EMBL" id="JBJJXI010000022">
    <property type="protein sequence ID" value="KAL3404862.1"/>
    <property type="molecule type" value="Genomic_DNA"/>
</dbReference>
<dbReference type="Proteomes" id="UP001627154">
    <property type="component" value="Unassembled WGS sequence"/>
</dbReference>
<feature type="region of interest" description="Disordered" evidence="1">
    <location>
        <begin position="816"/>
        <end position="857"/>
    </location>
</feature>
<reference evidence="3 4" key="1">
    <citation type="journal article" date="2024" name="bioRxiv">
        <title>A reference genome for Trichogramma kaykai: A tiny desert-dwelling parasitoid wasp with competing sex-ratio distorters.</title>
        <authorList>
            <person name="Culotta J."/>
            <person name="Lindsey A.R."/>
        </authorList>
    </citation>
    <scope>NUCLEOTIDE SEQUENCE [LARGE SCALE GENOMIC DNA]</scope>
    <source>
        <strain evidence="3 4">KSX58</strain>
    </source>
</reference>
<keyword evidence="2" id="KW-0732">Signal</keyword>
<feature type="chain" id="PRO_5044780841" evidence="2">
    <location>
        <begin position="19"/>
        <end position="889"/>
    </location>
</feature>
<feature type="compositionally biased region" description="Low complexity" evidence="1">
    <location>
        <begin position="728"/>
        <end position="752"/>
    </location>
</feature>
<name>A0ABD2XJ30_9HYME</name>
<keyword evidence="4" id="KW-1185">Reference proteome</keyword>
<feature type="compositionally biased region" description="Basic residues" evidence="1">
    <location>
        <begin position="158"/>
        <end position="169"/>
    </location>
</feature>
<evidence type="ECO:0000256" key="2">
    <source>
        <dbReference type="SAM" id="SignalP"/>
    </source>
</evidence>
<feature type="compositionally biased region" description="Low complexity" evidence="1">
    <location>
        <begin position="143"/>
        <end position="157"/>
    </location>
</feature>
<proteinExistence type="predicted"/>
<feature type="compositionally biased region" description="Basic and acidic residues" evidence="1">
    <location>
        <begin position="551"/>
        <end position="565"/>
    </location>
</feature>
<protein>
    <submittedName>
        <fullName evidence="3">Uncharacterized protein</fullName>
    </submittedName>
</protein>
<feature type="region of interest" description="Disordered" evidence="1">
    <location>
        <begin position="725"/>
        <end position="761"/>
    </location>
</feature>
<feature type="compositionally biased region" description="Polar residues" evidence="1">
    <location>
        <begin position="566"/>
        <end position="577"/>
    </location>
</feature>
<feature type="region of interest" description="Disordered" evidence="1">
    <location>
        <begin position="533"/>
        <end position="590"/>
    </location>
</feature>
<feature type="compositionally biased region" description="Basic and acidic residues" evidence="1">
    <location>
        <begin position="330"/>
        <end position="340"/>
    </location>
</feature>
<evidence type="ECO:0000313" key="4">
    <source>
        <dbReference type="Proteomes" id="UP001627154"/>
    </source>
</evidence>
<feature type="compositionally biased region" description="Basic and acidic residues" evidence="1">
    <location>
        <begin position="295"/>
        <end position="305"/>
    </location>
</feature>
<dbReference type="AlphaFoldDB" id="A0ABD2XJ30"/>
<feature type="region of interest" description="Disordered" evidence="1">
    <location>
        <begin position="211"/>
        <end position="464"/>
    </location>
</feature>
<accession>A0ABD2XJ30</accession>
<feature type="compositionally biased region" description="Basic and acidic residues" evidence="1">
    <location>
        <begin position="833"/>
        <end position="850"/>
    </location>
</feature>
<feature type="compositionally biased region" description="Low complexity" evidence="1">
    <location>
        <begin position="341"/>
        <end position="352"/>
    </location>
</feature>
<evidence type="ECO:0000313" key="3">
    <source>
        <dbReference type="EMBL" id="KAL3404862.1"/>
    </source>
</evidence>
<feature type="compositionally biased region" description="Basic and acidic residues" evidence="1">
    <location>
        <begin position="277"/>
        <end position="286"/>
    </location>
</feature>
<comment type="caution">
    <text evidence="3">The sequence shown here is derived from an EMBL/GenBank/DDBJ whole genome shotgun (WGS) entry which is preliminary data.</text>
</comment>
<organism evidence="3 4">
    <name type="scientific">Trichogramma kaykai</name>
    <dbReference type="NCBI Taxonomy" id="54128"/>
    <lineage>
        <taxon>Eukaryota</taxon>
        <taxon>Metazoa</taxon>
        <taxon>Ecdysozoa</taxon>
        <taxon>Arthropoda</taxon>
        <taxon>Hexapoda</taxon>
        <taxon>Insecta</taxon>
        <taxon>Pterygota</taxon>
        <taxon>Neoptera</taxon>
        <taxon>Endopterygota</taxon>
        <taxon>Hymenoptera</taxon>
        <taxon>Apocrita</taxon>
        <taxon>Proctotrupomorpha</taxon>
        <taxon>Chalcidoidea</taxon>
        <taxon>Trichogrammatidae</taxon>
        <taxon>Trichogramma</taxon>
    </lineage>
</organism>
<sequence length="889" mass="99411">MRFALLLCLSRLVLSIHAQNAADVDPSSSSISLEFDGISDEESQRHKRALGILLQGFMEALGYQVSPIQIATLPAAQNPVAAAAAPPMMQLMPNGSSMPAAAAATPRQRETLRFTGVFNFGNNVNATNLVDHLAQYERIFHGNNGSSTTAPAASSGNKKSKKKSKKQKKPPIPDPLFVKIPLPIAPDLPVAQPMPDDHEFYDHDSHEQHLDEFHESDDETGKHGHYQEEHDDSRHSEEYQKNHDEHYEDYEPYNRNYPGKKGKEEEEEEADDNNSGPKEKLTEYKNNRNVVNYRVENKELHHPDEVAEEVPPPMSPPLTTLADVDGPASDWRETDEKRALEVAAEQEALAEALAEKNAERESEARNRQRERDDEGEANYEAADKLLCDENCEDSEANVYGKSEEDVEEAADDNANKENNQRSYQARPVAQQRGSGGGNGNEAKLRDSYGKSLQDAEGGPIDERLSGYFSMFKDPDSGLYDPDRIKEYESARLPFYDYSEFLDGFNKIQRQMSGVGNKYEEYDIDKSLAGDLRAEHRSRDEEAGNTDAASRSAKECKCDKSGENSNERSAAAGSTTRSFGPGAQKSVAAAGPSLPSTTFSPYFFASYDPYETKEEIIARLTSYEPITRPATAALFSADDAARTSLPPPPPIGLAAERLLHDAAEIKEIESWPEARPSPSTKTLNLFRPAQQLTTASTRKKQQNVEILDENDRTPWVPLVPIDAKRRSSIEQQQQQQQRSQSKLAAKATAIATTHQDHEEEEEEIRLLYHEAGADEIRRVGLGRRADDDRRANLELRRRSRRRSTADNRANAILLRRKSRPVRGRATAAKHQSGKRSERQGVQKPCRVRESHGAATAPGGHYAADIQVHEATLKLLPRFVRYHYFLFMFCF</sequence>
<feature type="region of interest" description="Disordered" evidence="1">
    <location>
        <begin position="142"/>
        <end position="180"/>
    </location>
</feature>
<feature type="compositionally biased region" description="Basic and acidic residues" evidence="1">
    <location>
        <begin position="353"/>
        <end position="372"/>
    </location>
</feature>